<feature type="domain" description="Ketoreductase" evidence="3">
    <location>
        <begin position="38"/>
        <end position="223"/>
    </location>
</feature>
<dbReference type="SUPFAM" id="SSF51735">
    <property type="entry name" value="NAD(P)-binding Rossmann-fold domains"/>
    <property type="match status" value="1"/>
</dbReference>
<accession>A0A9P4S7E7</accession>
<evidence type="ECO:0000256" key="2">
    <source>
        <dbReference type="ARBA" id="ARBA00023002"/>
    </source>
</evidence>
<evidence type="ECO:0000313" key="5">
    <source>
        <dbReference type="Proteomes" id="UP000799429"/>
    </source>
</evidence>
<protein>
    <submittedName>
        <fullName evidence="4">NAD-P-binding protein</fullName>
    </submittedName>
</protein>
<dbReference type="GO" id="GO:0016616">
    <property type="term" value="F:oxidoreductase activity, acting on the CH-OH group of donors, NAD or NADP as acceptor"/>
    <property type="evidence" value="ECO:0007669"/>
    <property type="project" value="UniProtKB-ARBA"/>
</dbReference>
<organism evidence="4 5">
    <name type="scientific">Patellaria atrata CBS 101060</name>
    <dbReference type="NCBI Taxonomy" id="1346257"/>
    <lineage>
        <taxon>Eukaryota</taxon>
        <taxon>Fungi</taxon>
        <taxon>Dikarya</taxon>
        <taxon>Ascomycota</taxon>
        <taxon>Pezizomycotina</taxon>
        <taxon>Dothideomycetes</taxon>
        <taxon>Dothideomycetes incertae sedis</taxon>
        <taxon>Patellariales</taxon>
        <taxon>Patellariaceae</taxon>
        <taxon>Patellaria</taxon>
    </lineage>
</organism>
<name>A0A9P4S7E7_9PEZI</name>
<sequence length="302" mass="32695">MSTDPTKKLNANGTDFVAIVHRDTYSLIDPKSANLAGKSVLITGASKGIGRVTARSFAQAGASRIAIWARSLSSLQETKAEVEAAAVSLGKPLPEVLVSAVDVTSHSGVEAAAKQVDEAWGGLDILINNAGILEPWIKLADSDPDIWWGGLEINLKGTYLVTRALIPLLLEKSEGEKTIITLSSLGAHLLQSGAHSYEIAKLAQLRLMEFVMCDYGDQGILAYSIHPGGVATGMGISLPTQYHQALTDTPELPAHTLVWLSKERREWLAGRYVNSQWDMDELLKKKDTIVKQDLLKVRMAVE</sequence>
<dbReference type="Proteomes" id="UP000799429">
    <property type="component" value="Unassembled WGS sequence"/>
</dbReference>
<dbReference type="InterPro" id="IPR036291">
    <property type="entry name" value="NAD(P)-bd_dom_sf"/>
</dbReference>
<dbReference type="SMART" id="SM00822">
    <property type="entry name" value="PKS_KR"/>
    <property type="match status" value="1"/>
</dbReference>
<proteinExistence type="inferred from homology"/>
<dbReference type="Gene3D" id="3.40.50.720">
    <property type="entry name" value="NAD(P)-binding Rossmann-like Domain"/>
    <property type="match status" value="1"/>
</dbReference>
<dbReference type="InterPro" id="IPR057326">
    <property type="entry name" value="KR_dom"/>
</dbReference>
<comment type="similarity">
    <text evidence="1">Belongs to the short-chain dehydrogenases/reductases (SDR) family.</text>
</comment>
<reference evidence="4" key="1">
    <citation type="journal article" date="2020" name="Stud. Mycol.">
        <title>101 Dothideomycetes genomes: a test case for predicting lifestyles and emergence of pathogens.</title>
        <authorList>
            <person name="Haridas S."/>
            <person name="Albert R."/>
            <person name="Binder M."/>
            <person name="Bloem J."/>
            <person name="Labutti K."/>
            <person name="Salamov A."/>
            <person name="Andreopoulos B."/>
            <person name="Baker S."/>
            <person name="Barry K."/>
            <person name="Bills G."/>
            <person name="Bluhm B."/>
            <person name="Cannon C."/>
            <person name="Castanera R."/>
            <person name="Culley D."/>
            <person name="Daum C."/>
            <person name="Ezra D."/>
            <person name="Gonzalez J."/>
            <person name="Henrissat B."/>
            <person name="Kuo A."/>
            <person name="Liang C."/>
            <person name="Lipzen A."/>
            <person name="Lutzoni F."/>
            <person name="Magnuson J."/>
            <person name="Mondo S."/>
            <person name="Nolan M."/>
            <person name="Ohm R."/>
            <person name="Pangilinan J."/>
            <person name="Park H.-J."/>
            <person name="Ramirez L."/>
            <person name="Alfaro M."/>
            <person name="Sun H."/>
            <person name="Tritt A."/>
            <person name="Yoshinaga Y."/>
            <person name="Zwiers L.-H."/>
            <person name="Turgeon B."/>
            <person name="Goodwin S."/>
            <person name="Spatafora J."/>
            <person name="Crous P."/>
            <person name="Grigoriev I."/>
        </authorList>
    </citation>
    <scope>NUCLEOTIDE SEQUENCE</scope>
    <source>
        <strain evidence="4">CBS 101060</strain>
    </source>
</reference>
<evidence type="ECO:0000259" key="3">
    <source>
        <dbReference type="SMART" id="SM00822"/>
    </source>
</evidence>
<comment type="caution">
    <text evidence="4">The sequence shown here is derived from an EMBL/GenBank/DDBJ whole genome shotgun (WGS) entry which is preliminary data.</text>
</comment>
<dbReference type="EMBL" id="MU006099">
    <property type="protein sequence ID" value="KAF2837503.1"/>
    <property type="molecule type" value="Genomic_DNA"/>
</dbReference>
<dbReference type="InterPro" id="IPR002347">
    <property type="entry name" value="SDR_fam"/>
</dbReference>
<evidence type="ECO:0000313" key="4">
    <source>
        <dbReference type="EMBL" id="KAF2837503.1"/>
    </source>
</evidence>
<dbReference type="PANTHER" id="PTHR42760">
    <property type="entry name" value="SHORT-CHAIN DEHYDROGENASES/REDUCTASES FAMILY MEMBER"/>
    <property type="match status" value="1"/>
</dbReference>
<dbReference type="PANTHER" id="PTHR42760:SF37">
    <property type="entry name" value="CLAVALDEHYDE DEHYDROGENASE"/>
    <property type="match status" value="1"/>
</dbReference>
<dbReference type="OrthoDB" id="1933717at2759"/>
<evidence type="ECO:0000256" key="1">
    <source>
        <dbReference type="ARBA" id="ARBA00006484"/>
    </source>
</evidence>
<gene>
    <name evidence="4" type="ORF">M501DRAFT_1006568</name>
</gene>
<dbReference type="CDD" id="cd05233">
    <property type="entry name" value="SDR_c"/>
    <property type="match status" value="1"/>
</dbReference>
<dbReference type="Pfam" id="PF00106">
    <property type="entry name" value="adh_short"/>
    <property type="match status" value="1"/>
</dbReference>
<dbReference type="PRINTS" id="PR00081">
    <property type="entry name" value="GDHRDH"/>
</dbReference>
<dbReference type="AlphaFoldDB" id="A0A9P4S7E7"/>
<keyword evidence="5" id="KW-1185">Reference proteome</keyword>
<keyword evidence="2" id="KW-0560">Oxidoreductase</keyword>